<evidence type="ECO:0000313" key="1">
    <source>
        <dbReference type="EMBL" id="KAF3545189.1"/>
    </source>
</evidence>
<keyword evidence="2" id="KW-1185">Reference proteome</keyword>
<dbReference type="EMBL" id="QGKV02000832">
    <property type="protein sequence ID" value="KAF3545189.1"/>
    <property type="molecule type" value="Genomic_DNA"/>
</dbReference>
<dbReference type="InterPro" id="IPR014729">
    <property type="entry name" value="Rossmann-like_a/b/a_fold"/>
</dbReference>
<dbReference type="PANTHER" id="PTHR46264:SF8">
    <property type="entry name" value="TYROSINE--TRNA LIGASE"/>
    <property type="match status" value="1"/>
</dbReference>
<name>A0ABQ7C0U9_BRACR</name>
<organism evidence="1 2">
    <name type="scientific">Brassica cretica</name>
    <name type="common">Mustard</name>
    <dbReference type="NCBI Taxonomy" id="69181"/>
    <lineage>
        <taxon>Eukaryota</taxon>
        <taxon>Viridiplantae</taxon>
        <taxon>Streptophyta</taxon>
        <taxon>Embryophyta</taxon>
        <taxon>Tracheophyta</taxon>
        <taxon>Spermatophyta</taxon>
        <taxon>Magnoliopsida</taxon>
        <taxon>eudicotyledons</taxon>
        <taxon>Gunneridae</taxon>
        <taxon>Pentapetalae</taxon>
        <taxon>rosids</taxon>
        <taxon>malvids</taxon>
        <taxon>Brassicales</taxon>
        <taxon>Brassicaceae</taxon>
        <taxon>Brassiceae</taxon>
        <taxon>Brassica</taxon>
    </lineage>
</organism>
<dbReference type="Gene3D" id="3.40.50.620">
    <property type="entry name" value="HUPs"/>
    <property type="match status" value="1"/>
</dbReference>
<reference evidence="1 2" key="1">
    <citation type="journal article" date="2020" name="BMC Genomics">
        <title>Intraspecific diversification of the crop wild relative Brassica cretica Lam. using demographic model selection.</title>
        <authorList>
            <person name="Kioukis A."/>
            <person name="Michalopoulou V.A."/>
            <person name="Briers L."/>
            <person name="Pirintsos S."/>
            <person name="Studholme D.J."/>
            <person name="Pavlidis P."/>
            <person name="Sarris P.F."/>
        </authorList>
    </citation>
    <scope>NUCLEOTIDE SEQUENCE [LARGE SCALE GENOMIC DNA]</scope>
    <source>
        <strain evidence="2">cv. PFS-1207/04</strain>
    </source>
</reference>
<dbReference type="Proteomes" id="UP000266723">
    <property type="component" value="Unassembled WGS sequence"/>
</dbReference>
<dbReference type="InterPro" id="IPR050489">
    <property type="entry name" value="Tyr-tRNA_synthase"/>
</dbReference>
<sequence length="49" mass="5779">MDLKNALSKALNNILQPVRDHFKTNERAKHLLEQVRVMKCLSPLCLWFD</sequence>
<proteinExistence type="predicted"/>
<accession>A0ABQ7C0U9</accession>
<dbReference type="PANTHER" id="PTHR46264">
    <property type="entry name" value="TYROSINE-TRNA LIGASE"/>
    <property type="match status" value="1"/>
</dbReference>
<evidence type="ECO:0000313" key="2">
    <source>
        <dbReference type="Proteomes" id="UP000266723"/>
    </source>
</evidence>
<gene>
    <name evidence="1" type="ORF">DY000_02008822</name>
</gene>
<comment type="caution">
    <text evidence="1">The sequence shown here is derived from an EMBL/GenBank/DDBJ whole genome shotgun (WGS) entry which is preliminary data.</text>
</comment>
<protein>
    <submittedName>
        <fullName evidence="1">Uncharacterized protein</fullName>
    </submittedName>
</protein>